<feature type="region of interest" description="Disordered" evidence="1">
    <location>
        <begin position="85"/>
        <end position="121"/>
    </location>
</feature>
<gene>
    <name evidence="2" type="ORF">MetexDRAFT_5590</name>
</gene>
<dbReference type="Proteomes" id="UP000004382">
    <property type="component" value="Unassembled WGS sequence"/>
</dbReference>
<accession>H1KSH7</accession>
<organism evidence="2 3">
    <name type="scientific">Methylorubrum extorquens DSM 13060</name>
    <dbReference type="NCBI Taxonomy" id="882800"/>
    <lineage>
        <taxon>Bacteria</taxon>
        <taxon>Pseudomonadati</taxon>
        <taxon>Pseudomonadota</taxon>
        <taxon>Alphaproteobacteria</taxon>
        <taxon>Hyphomicrobiales</taxon>
        <taxon>Methylobacteriaceae</taxon>
        <taxon>Methylorubrum</taxon>
    </lineage>
</organism>
<proteinExistence type="predicted"/>
<reference evidence="2 3" key="1">
    <citation type="submission" date="2011-09" db="EMBL/GenBank/DDBJ databases">
        <title>The draft genome of Methylobacterium extorquens DSM 13060.</title>
        <authorList>
            <consortium name="US DOE Joint Genome Institute (JGI-PGF)"/>
            <person name="Lucas S."/>
            <person name="Han J."/>
            <person name="Lapidus A."/>
            <person name="Cheng J.-F."/>
            <person name="Goodwin L."/>
            <person name="Pitluck S."/>
            <person name="Peters L."/>
            <person name="Land M.L."/>
            <person name="Hauser L."/>
            <person name="Koskimaki J."/>
            <person name="Halonen O."/>
            <person name="Pirttila A."/>
            <person name="Frank C."/>
            <person name="Woyke T.J."/>
        </authorList>
    </citation>
    <scope>NUCLEOTIDE SEQUENCE [LARGE SCALE GENOMIC DNA]</scope>
    <source>
        <strain evidence="2 3">DSM 13060</strain>
    </source>
</reference>
<name>H1KSH7_METEX</name>
<comment type="caution">
    <text evidence="2">The sequence shown here is derived from an EMBL/GenBank/DDBJ whole genome shotgun (WGS) entry which is preliminary data.</text>
</comment>
<feature type="region of interest" description="Disordered" evidence="1">
    <location>
        <begin position="1"/>
        <end position="72"/>
    </location>
</feature>
<evidence type="ECO:0000313" key="3">
    <source>
        <dbReference type="Proteomes" id="UP000004382"/>
    </source>
</evidence>
<evidence type="ECO:0000256" key="1">
    <source>
        <dbReference type="SAM" id="MobiDB-lite"/>
    </source>
</evidence>
<feature type="compositionally biased region" description="Basic and acidic residues" evidence="1">
    <location>
        <begin position="32"/>
        <end position="42"/>
    </location>
</feature>
<evidence type="ECO:0000313" key="2">
    <source>
        <dbReference type="EMBL" id="EHP87718.1"/>
    </source>
</evidence>
<feature type="non-terminal residue" evidence="2">
    <location>
        <position position="121"/>
    </location>
</feature>
<protein>
    <submittedName>
        <fullName evidence="2">Uncharacterized protein</fullName>
    </submittedName>
</protein>
<feature type="compositionally biased region" description="Basic and acidic residues" evidence="1">
    <location>
        <begin position="50"/>
        <end position="67"/>
    </location>
</feature>
<dbReference type="AlphaFoldDB" id="H1KSH7"/>
<dbReference type="EMBL" id="AGJK01000276">
    <property type="protein sequence ID" value="EHP87718.1"/>
    <property type="molecule type" value="Genomic_DNA"/>
</dbReference>
<sequence length="121" mass="12627">MGATRRLLTAGQGERAPRNGTLTMPGVAPLTMERRPDTERRPVHGPPAVSRERALPVSRERPNGDKRGGRRGAFALALLPALLGGPALAQETPDPSQAEPAPSTASNPLARSPSEPATAGR</sequence>